<dbReference type="GeneID" id="4601793"/>
<gene>
    <name evidence="2" type="ordered locus">Tpen_1800</name>
</gene>
<feature type="domain" description="BREX system Lon protease-like BrxL N-terminal" evidence="1">
    <location>
        <begin position="12"/>
        <end position="137"/>
    </location>
</feature>
<dbReference type="Pfam" id="PF13337">
    <property type="entry name" value="BrxL_ATPase"/>
    <property type="match status" value="1"/>
</dbReference>
<dbReference type="AlphaFoldDB" id="A1S165"/>
<dbReference type="EMBL" id="CP000505">
    <property type="protein sequence ID" value="ABL79195.1"/>
    <property type="molecule type" value="Genomic_DNA"/>
</dbReference>
<dbReference type="HOGENOM" id="CLU_023021_1_1_2"/>
<dbReference type="InterPro" id="IPR014061">
    <property type="entry name" value="BrxL-like"/>
</dbReference>
<keyword evidence="3" id="KW-1185">Reference proteome</keyword>
<evidence type="ECO:0000259" key="1">
    <source>
        <dbReference type="Pfam" id="PF20442"/>
    </source>
</evidence>
<dbReference type="SUPFAM" id="SSF52540">
    <property type="entry name" value="P-loop containing nucleoside triphosphate hydrolases"/>
    <property type="match status" value="1"/>
</dbReference>
<dbReference type="RefSeq" id="WP_011753460.1">
    <property type="nucleotide sequence ID" value="NC_008698.1"/>
</dbReference>
<organism evidence="2 3">
    <name type="scientific">Thermofilum pendens (strain DSM 2475 / Hrk 5)</name>
    <dbReference type="NCBI Taxonomy" id="368408"/>
    <lineage>
        <taxon>Archaea</taxon>
        <taxon>Thermoproteota</taxon>
        <taxon>Thermoprotei</taxon>
        <taxon>Thermofilales</taxon>
        <taxon>Thermofilaceae</taxon>
        <taxon>Thermofilum</taxon>
    </lineage>
</organism>
<name>A1S165_THEPD</name>
<protein>
    <submittedName>
        <fullName evidence="2">ATP-dependent protease La</fullName>
    </submittedName>
</protein>
<dbReference type="Pfam" id="PF20442">
    <property type="entry name" value="BrxL_N"/>
    <property type="match status" value="1"/>
</dbReference>
<keyword evidence="2" id="KW-0378">Hydrolase</keyword>
<evidence type="ECO:0000313" key="2">
    <source>
        <dbReference type="EMBL" id="ABL79195.1"/>
    </source>
</evidence>
<dbReference type="STRING" id="368408.Tpen_1800"/>
<dbReference type="EnsemblBacteria" id="ABL79195">
    <property type="protein sequence ID" value="ABL79195"/>
    <property type="gene ID" value="Tpen_1800"/>
</dbReference>
<dbReference type="GO" id="GO:0006508">
    <property type="term" value="P:proteolysis"/>
    <property type="evidence" value="ECO:0007669"/>
    <property type="project" value="UniProtKB-KW"/>
</dbReference>
<accession>A1S165</accession>
<dbReference type="NCBIfam" id="TIGR02688">
    <property type="entry name" value="BREX system Lon protease-like protein BrxL"/>
    <property type="match status" value="1"/>
</dbReference>
<dbReference type="InterPro" id="IPR046838">
    <property type="entry name" value="BrxL_N"/>
</dbReference>
<dbReference type="eggNOG" id="arCOG02163">
    <property type="taxonomic scope" value="Archaea"/>
</dbReference>
<dbReference type="InterPro" id="IPR027417">
    <property type="entry name" value="P-loop_NTPase"/>
</dbReference>
<dbReference type="KEGG" id="tpe:Tpen_1800"/>
<evidence type="ECO:0000313" key="3">
    <source>
        <dbReference type="Proteomes" id="UP000000641"/>
    </source>
</evidence>
<reference evidence="3" key="1">
    <citation type="journal article" date="2008" name="J. Bacteriol.">
        <title>Genome sequence of Thermofilum pendens reveals an exceptional loss of biosynthetic pathways without genome reduction.</title>
        <authorList>
            <person name="Anderson I."/>
            <person name="Rodriguez J."/>
            <person name="Susanti D."/>
            <person name="Porat I."/>
            <person name="Reich C."/>
            <person name="Ulrich L.E."/>
            <person name="Elkins J.G."/>
            <person name="Mavromatis K."/>
            <person name="Lykidis A."/>
            <person name="Kim E."/>
            <person name="Thompson L.S."/>
            <person name="Nolan M."/>
            <person name="Land M."/>
            <person name="Copeland A."/>
            <person name="Lapidus A."/>
            <person name="Lucas S."/>
            <person name="Detter C."/>
            <person name="Zhulin I.B."/>
            <person name="Olsen G.J."/>
            <person name="Whitman W."/>
            <person name="Mukhopadhyay B."/>
            <person name="Bristow J."/>
            <person name="Kyrpides N."/>
        </authorList>
    </citation>
    <scope>NUCLEOTIDE SEQUENCE [LARGE SCALE GENOMIC DNA]</scope>
    <source>
        <strain evidence="3">DSM 2475 / Hrk 5</strain>
    </source>
</reference>
<sequence length="469" mass="52988">MAGSLDEKVKSIFGMVAINKAVANNVAISRVPRFISEYLINFKCGESQDAECVSRLSRYISELYPDPSDRELFLSRLKERGSLKLLDEFKVRVDLKRNTYLLEIPSLQIADAFVNEDIVRENARLFSGLWGVGLLYYKPELSRSKNRTPVVLHDYRPFQASYVDLKLFVESRSKFTFEEWVDLLVTSIGLNPKAYTLGQRLLLLSRLIPVAEPNVNILELGPRATGKTSLYRNVAYYSRIYAGGTITPARLFFDARLSVPGDLALHDVIVFDEISRVRLSNPDELVAKLKDYMVDGFFERGALKRAHSTCSLVFLGNVDVERIADPSHILEYLPSFMRDSAFLDRIHGFIPGWRLPKIMRSEESLASGYGLASDYLAEVLHRLRDVAAESVVADHVEFVGKYTIRDEKAVKRLLSGAVKILFPNFEFDNAELARVARGIVGLRNNVSRLLTAISPSEFPPKKLEVKVRG</sequence>
<dbReference type="GO" id="GO:0008233">
    <property type="term" value="F:peptidase activity"/>
    <property type="evidence" value="ECO:0007669"/>
    <property type="project" value="UniProtKB-KW"/>
</dbReference>
<proteinExistence type="predicted"/>
<dbReference type="OrthoDB" id="30926at2157"/>
<dbReference type="Proteomes" id="UP000000641">
    <property type="component" value="Chromosome"/>
</dbReference>
<keyword evidence="2" id="KW-0645">Protease</keyword>